<keyword evidence="2 5" id="KW-0378">Hydrolase</keyword>
<evidence type="ECO:0000256" key="2">
    <source>
        <dbReference type="ARBA" id="ARBA00022801"/>
    </source>
</evidence>
<dbReference type="EMBL" id="AYYR01000129">
    <property type="protein sequence ID" value="KRM73287.1"/>
    <property type="molecule type" value="Genomic_DNA"/>
</dbReference>
<dbReference type="SMART" id="SM00642">
    <property type="entry name" value="Aamy"/>
    <property type="match status" value="1"/>
</dbReference>
<dbReference type="Pfam" id="PF00128">
    <property type="entry name" value="Alpha-amylase"/>
    <property type="match status" value="1"/>
</dbReference>
<dbReference type="PANTHER" id="PTHR10357">
    <property type="entry name" value="ALPHA-AMYLASE FAMILY MEMBER"/>
    <property type="match status" value="1"/>
</dbReference>
<dbReference type="FunFam" id="3.90.400.10:FF:000002">
    <property type="entry name" value="Sucrose isomerase"/>
    <property type="match status" value="1"/>
</dbReference>
<evidence type="ECO:0000256" key="1">
    <source>
        <dbReference type="ARBA" id="ARBA00008061"/>
    </source>
</evidence>
<dbReference type="AlphaFoldDB" id="A0A0R2B1V1"/>
<feature type="domain" description="Glycosyl hydrolase family 13 catalytic" evidence="4">
    <location>
        <begin position="14"/>
        <end position="332"/>
    </location>
</feature>
<evidence type="ECO:0000313" key="5">
    <source>
        <dbReference type="EMBL" id="KRM73287.1"/>
    </source>
</evidence>
<dbReference type="PANTHER" id="PTHR10357:SF184">
    <property type="entry name" value="OLIGO-1,6-GLUCOSIDASE 1"/>
    <property type="match status" value="1"/>
</dbReference>
<comment type="caution">
    <text evidence="5">The sequence shown here is derived from an EMBL/GenBank/DDBJ whole genome shotgun (WGS) entry which is preliminary data.</text>
</comment>
<dbReference type="InterPro" id="IPR045857">
    <property type="entry name" value="O16G_dom_2"/>
</dbReference>
<evidence type="ECO:0000313" key="6">
    <source>
        <dbReference type="Proteomes" id="UP000051845"/>
    </source>
</evidence>
<dbReference type="Gene3D" id="3.90.400.10">
    <property type="entry name" value="Oligo-1,6-glucosidase, Domain 2"/>
    <property type="match status" value="1"/>
</dbReference>
<evidence type="ECO:0000256" key="3">
    <source>
        <dbReference type="ARBA" id="ARBA00023295"/>
    </source>
</evidence>
<dbReference type="PATRIC" id="fig|1423733.4.peg.1555"/>
<dbReference type="InterPro" id="IPR006047">
    <property type="entry name" value="GH13_cat_dom"/>
</dbReference>
<reference evidence="5 6" key="1">
    <citation type="journal article" date="2015" name="Genome Announc.">
        <title>Expanding the biotechnology potential of lactobacilli through comparative genomics of 213 strains and associated genera.</title>
        <authorList>
            <person name="Sun Z."/>
            <person name="Harris H.M."/>
            <person name="McCann A."/>
            <person name="Guo C."/>
            <person name="Argimon S."/>
            <person name="Zhang W."/>
            <person name="Yang X."/>
            <person name="Jeffery I.B."/>
            <person name="Cooney J.C."/>
            <person name="Kagawa T.F."/>
            <person name="Liu W."/>
            <person name="Song Y."/>
            <person name="Salvetti E."/>
            <person name="Wrobel A."/>
            <person name="Rasinkangas P."/>
            <person name="Parkhill J."/>
            <person name="Rea M.C."/>
            <person name="O'Sullivan O."/>
            <person name="Ritari J."/>
            <person name="Douillard F.P."/>
            <person name="Paul Ross R."/>
            <person name="Yang R."/>
            <person name="Briner A.E."/>
            <person name="Felis G.E."/>
            <person name="de Vos W.M."/>
            <person name="Barrangou R."/>
            <person name="Klaenhammer T.R."/>
            <person name="Caufield P.W."/>
            <person name="Cui Y."/>
            <person name="Zhang H."/>
            <person name="O'Toole P.W."/>
        </authorList>
    </citation>
    <scope>NUCLEOTIDE SEQUENCE [LARGE SCALE GENOMIC DNA]</scope>
    <source>
        <strain evidence="5 6">DSM 20515</strain>
    </source>
</reference>
<comment type="similarity">
    <text evidence="1">Belongs to the glycosyl hydrolase 13 family.</text>
</comment>
<dbReference type="SUPFAM" id="SSF51445">
    <property type="entry name" value="(Trans)glycosidases"/>
    <property type="match status" value="1"/>
</dbReference>
<protein>
    <submittedName>
        <fullName evidence="5">Trehalose-6-phosphate hydrolase</fullName>
    </submittedName>
</protein>
<proteinExistence type="inferred from homology"/>
<organism evidence="5 6">
    <name type="scientific">Secundilactobacillus collinoides DSM 20515 = JCM 1123</name>
    <dbReference type="NCBI Taxonomy" id="1423733"/>
    <lineage>
        <taxon>Bacteria</taxon>
        <taxon>Bacillati</taxon>
        <taxon>Bacillota</taxon>
        <taxon>Bacilli</taxon>
        <taxon>Lactobacillales</taxon>
        <taxon>Lactobacillaceae</taxon>
        <taxon>Secundilactobacillus</taxon>
    </lineage>
</organism>
<name>A0A0R2B1V1_SECCO</name>
<dbReference type="STRING" id="33960.TY91_04825"/>
<dbReference type="GO" id="GO:0009313">
    <property type="term" value="P:oligosaccharide catabolic process"/>
    <property type="evidence" value="ECO:0007669"/>
    <property type="project" value="TreeGrafter"/>
</dbReference>
<dbReference type="Gene3D" id="3.20.20.80">
    <property type="entry name" value="Glycosidases"/>
    <property type="match status" value="1"/>
</dbReference>
<dbReference type="Proteomes" id="UP000051845">
    <property type="component" value="Unassembled WGS sequence"/>
</dbReference>
<dbReference type="GO" id="GO:0004556">
    <property type="term" value="F:alpha-amylase activity"/>
    <property type="evidence" value="ECO:0007669"/>
    <property type="project" value="TreeGrafter"/>
</dbReference>
<gene>
    <name evidence="5" type="ORF">FC82_GL001479</name>
</gene>
<dbReference type="InterPro" id="IPR017853">
    <property type="entry name" value="GH"/>
</dbReference>
<keyword evidence="3" id="KW-0326">Glycosidase</keyword>
<sequence>MTATHSFQDEVVYQIYPRSFQDSNSDGIGDLKGIQQRLPYLKKLGVDVLWLNPIYRSPDKDNGYDISDYEAIQPAYGDMTDFEALLNAVHDNGMKLLMDLVVNHTSDQHRWFQESKKSKDNAFADYYIWRDPVDGHEPNNWGSYFSGSAWTYVPARGQYYLHLFAPGQPDLNWENPEVRQSVYSLMKFWLDKGANGFRMDVINLISKPADLPDAPQAAGAEYGNVESLVADGPKLNDYLQEMNREVLSQYTDILTVGEMPGSTPEDATHYTNLDGSELNMVFQFQHVNLSPNPDARLGKWNDQPRKAARTQTSLCPLAGCVRRQGLEQPLLE</sequence>
<accession>A0A0R2B1V1</accession>
<evidence type="ECO:0000259" key="4">
    <source>
        <dbReference type="SMART" id="SM00642"/>
    </source>
</evidence>